<dbReference type="SUPFAM" id="SSF81660">
    <property type="entry name" value="Metal cation-transporting ATPase, ATP-binding domain N"/>
    <property type="match status" value="1"/>
</dbReference>
<sequence>MICLEGQEVLAKTPRLNLTSPSLGVGEGPDDLQKQPFPSSEMESPGTSSTFVKETTKVAPPLHLLGAIMNGAPSPEDGASPSPPPLPPPPPPSWREFCESHARAAALDFARRFRLYLASHPQYAGPGAEAAFSRRFAELFLQHFEAEVARASGSLSPPLLAPLSPGVEVPPHDLSLESCRAGGPLAVLGPSRSSEDLAGPLPSSVSSSSTTSSKPKLKKRFSLRSVGRSVRGSVRGILQWRGTVDPPSPAGPLETASGPPALGGNSNSNSSGGAGTVSRGLVSDGTSPGDRWTHRFERLRLSRGGGALKDGAGVVQREELLSFMGAEEAAPDPAGVGRGGGAAGPTSGGGGQPQWQKCRLLLRSEGEGGGSRLEFFVPPKASRPRLSIPCSTITDVRTTTALEMPDRENTFVVKVEGPSEYILETADALHVKAWVSDIQECLSPGPYPATSPRPMTLPLAPGTSFLTRENTDSLEPPCLNHLESLPSQGLLLGPSESSDRLSQGAYGGLSDRPSASISPSSASIAASHFDSMELLPPELPPRIPIEEGPPAGTVHPLAAPYPPLDTPETATGSLLFQGEPEGGEGDQPLSGYPWFHGMLSRLKAAQLVLAGGTGSHGVFLVRQSETRRGEYVLTFNFQGKAKHLRLSLNEEGQCRVQHLWFQSIFDMLEHFRMHPIPLESGGSSDVVLVSYVVSSQRQQGREQAGSHAGVCEGDRCYPDASSTLMPFGASDCVTQALLSGLNCGCALLQLRAPLGFPALQVLAWFEEGEETVTAFVEPFVILLILIANAIVGVWQERNAENAIEALKEYEPEMGKVYRADRKSVQRIKARDIVPGDIVEVAVGDKVPADIRILTIKSTTLRVDQSILTGESVSVIKHTEPVPDPRAVNQDKKNMLFSGTNIAAGKAIGIVATTGVGTEIGKIRDQMAATEQDKTPLQQKLDEFGEQLSKVISLICVAVWLINIGHFNDPVHGGSWIRGAIYYFKIAVALAVAAIPEGLPAVITTCLALGTRRMAKKNAIVRSLPSVETLGCTSVICSDKTGTLTTNQMSVCKMFIIDRIDGDLCLLNEFSVTGSTYAPEGEVLKNDKPVRSGQYDGLVELATICALCNDSSLDFNETKGIYEKVGEATETALTTLVEKMNVFNTEVRNLSKVERANACNSVIRQLMKKEFTLEFSRDRKSMSVYCSPAKSRAAVGNKMFVKGAPEGVIDRCNYVRVGTTRVPMTGPVKEKILSVIKEWGTGRDTLRCLALATRDTPPKREEMVLDDSTKFMEYETDLTFVGVVGMLDPPRKEVMGSIQLCRDAGIRVIMITGDNKGTAIAICRRIGIFGENEDVADRAYTGREFDDLPLAEQREACRRACCFARVEPTHKSKIVEYLQSFDEITAMTGDGVNDAPALKKAEIGIAMGSGTAVAKTASEMVLADDNFSTIVAAVEEGRAIYNNMKQFIRYLISSNVGEVVCIFLTAALGLPEALIPVQLLWVNLVTDGLPATALGFNPPDLDIMDRPPRTPKEPLISGWLFFRYMAIGGYVGAATVGAAAWWFLYAEDGPHVTYSQLTHFMKCSEHNTDFEGVDCEVFEAPQPMTMALSVLVTIEMCNALNSLSENQSLVRMPPWVNIWLVGSIGLSMSLHFLILYVDPLPMIFKLQALDLYHWLMVLKISLPVIGLDEILKFVARNYLEDPEDERRKQPGLLPSLPTP</sequence>
<dbReference type="SUPFAM" id="SSF81665">
    <property type="entry name" value="Calcium ATPase, transmembrane domain M"/>
    <property type="match status" value="1"/>
</dbReference>
<dbReference type="CDD" id="cd01231">
    <property type="entry name" value="PH_SH2B_family"/>
    <property type="match status" value="1"/>
</dbReference>
<evidence type="ECO:0000256" key="6">
    <source>
        <dbReference type="ARBA" id="ARBA00005675"/>
    </source>
</evidence>
<evidence type="ECO:0000256" key="8">
    <source>
        <dbReference type="ARBA" id="ARBA00022448"/>
    </source>
</evidence>
<feature type="region of interest" description="Disordered" evidence="28">
    <location>
        <begin position="66"/>
        <end position="94"/>
    </location>
</feature>
<dbReference type="InterPro" id="IPR044492">
    <property type="entry name" value="P_typ_ATPase_HD_dom"/>
</dbReference>
<dbReference type="Pfam" id="PF08282">
    <property type="entry name" value="Hydrolase_3"/>
    <property type="match status" value="1"/>
</dbReference>
<dbReference type="Pfam" id="PF00689">
    <property type="entry name" value="Cation_ATPase_C"/>
    <property type="match status" value="1"/>
</dbReference>
<dbReference type="InterPro" id="IPR023298">
    <property type="entry name" value="ATPase_P-typ_TM_dom_sf"/>
</dbReference>
<evidence type="ECO:0000256" key="20">
    <source>
        <dbReference type="ARBA" id="ARBA00022989"/>
    </source>
</evidence>
<dbReference type="InterPro" id="IPR001849">
    <property type="entry name" value="PH_domain"/>
</dbReference>
<feature type="region of interest" description="Disordered" evidence="28">
    <location>
        <begin position="187"/>
        <end position="222"/>
    </location>
</feature>
<keyword evidence="23 27" id="KW-0472">Membrane</keyword>
<keyword evidence="31" id="KW-1185">Reference proteome</keyword>
<dbReference type="Gene3D" id="2.70.150.10">
    <property type="entry name" value="Calcium-transporting ATPase, cytoplasmic transduction domain A"/>
    <property type="match status" value="1"/>
</dbReference>
<evidence type="ECO:0000256" key="22">
    <source>
        <dbReference type="ARBA" id="ARBA00023065"/>
    </source>
</evidence>
<dbReference type="Pfam" id="PF13246">
    <property type="entry name" value="Cation_ATPase"/>
    <property type="match status" value="1"/>
</dbReference>
<dbReference type="InterPro" id="IPR015012">
    <property type="entry name" value="Phe_ZIP"/>
</dbReference>
<dbReference type="SFLD" id="SFLDS00003">
    <property type="entry name" value="Haloacid_Dehalogenase"/>
    <property type="match status" value="1"/>
</dbReference>
<dbReference type="SUPFAM" id="SSF50729">
    <property type="entry name" value="PH domain-like"/>
    <property type="match status" value="1"/>
</dbReference>
<comment type="similarity">
    <text evidence="6 27">Belongs to the cation transport ATPase (P-type) (TC 3.A.3) family. Type IIA subfamily.</text>
</comment>
<dbReference type="NCBIfam" id="TIGR01494">
    <property type="entry name" value="ATPase_P-type"/>
    <property type="match status" value="3"/>
</dbReference>
<keyword evidence="19" id="KW-1278">Translocase</keyword>
<dbReference type="SMART" id="SM00252">
    <property type="entry name" value="SH2"/>
    <property type="match status" value="1"/>
</dbReference>
<dbReference type="InterPro" id="IPR059000">
    <property type="entry name" value="ATPase_P-type_domA"/>
</dbReference>
<evidence type="ECO:0000256" key="7">
    <source>
        <dbReference type="ARBA" id="ARBA00010220"/>
    </source>
</evidence>
<dbReference type="PROSITE" id="PS50001">
    <property type="entry name" value="SH2"/>
    <property type="match status" value="1"/>
</dbReference>
<feature type="transmembrane region" description="Helical" evidence="27">
    <location>
        <begin position="1519"/>
        <end position="1543"/>
    </location>
</feature>
<dbReference type="CDD" id="cd02083">
    <property type="entry name" value="P-type_ATPase_SERCA"/>
    <property type="match status" value="1"/>
</dbReference>
<feature type="region of interest" description="Disordered" evidence="28">
    <location>
        <begin position="485"/>
        <end position="522"/>
    </location>
</feature>
<name>A0A6B0RMV7_9CETA</name>
<comment type="subcellular location">
    <subcellularLocation>
        <location evidence="5">Cytoplasm</location>
    </subcellularLocation>
    <subcellularLocation>
        <location evidence="4">Endoplasmic reticulum membrane</location>
        <topology evidence="4">Multi-pass membrane protein</topology>
    </subcellularLocation>
    <subcellularLocation>
        <location evidence="27">Membrane</location>
        <topology evidence="27">Multi-pass membrane protein</topology>
    </subcellularLocation>
    <subcellularLocation>
        <location evidence="2">Nucleus</location>
    </subcellularLocation>
    <subcellularLocation>
        <location evidence="3">Sarcoplasmic reticulum membrane</location>
        <topology evidence="3">Multi-pass membrane protein</topology>
    </subcellularLocation>
</comment>
<reference evidence="30" key="1">
    <citation type="submission" date="2019-10" db="EMBL/GenBank/DDBJ databases">
        <title>The sequence and de novo assembly of the wild yak genome.</title>
        <authorList>
            <person name="Liu Y."/>
        </authorList>
    </citation>
    <scope>NUCLEOTIDE SEQUENCE [LARGE SCALE GENOMIC DNA]</scope>
    <source>
        <strain evidence="30">WY2019</strain>
    </source>
</reference>
<keyword evidence="17" id="KW-0460">Magnesium</keyword>
<feature type="region of interest" description="Disordered" evidence="28">
    <location>
        <begin position="15"/>
        <end position="51"/>
    </location>
</feature>
<feature type="compositionally biased region" description="Low complexity" evidence="28">
    <location>
        <begin position="257"/>
        <end position="271"/>
    </location>
</feature>
<keyword evidence="14 27" id="KW-0547">Nucleotide-binding</keyword>
<evidence type="ECO:0000256" key="4">
    <source>
        <dbReference type="ARBA" id="ARBA00004477"/>
    </source>
</evidence>
<dbReference type="GO" id="GO:0005829">
    <property type="term" value="C:cytosol"/>
    <property type="evidence" value="ECO:0007669"/>
    <property type="project" value="UniProtKB-ARBA"/>
</dbReference>
<keyword evidence="12 27" id="KW-0109">Calcium transport</keyword>
<evidence type="ECO:0000256" key="24">
    <source>
        <dbReference type="ARBA" id="ARBA00023242"/>
    </source>
</evidence>
<keyword evidence="21 26" id="KW-0727">SH2 domain</keyword>
<dbReference type="InterPro" id="IPR008250">
    <property type="entry name" value="ATPase_P-typ_transduc_dom_A_sf"/>
</dbReference>
<dbReference type="PROSITE" id="PS00154">
    <property type="entry name" value="ATPASE_E1_E2"/>
    <property type="match status" value="1"/>
</dbReference>
<accession>A0A6B0RMV7</accession>
<dbReference type="SUPFAM" id="SSF56784">
    <property type="entry name" value="HAD-like"/>
    <property type="match status" value="1"/>
</dbReference>
<feature type="compositionally biased region" description="Low complexity" evidence="28">
    <location>
        <begin position="513"/>
        <end position="522"/>
    </location>
</feature>
<dbReference type="Pfam" id="PF08916">
    <property type="entry name" value="Phe_ZIP"/>
    <property type="match status" value="1"/>
</dbReference>
<dbReference type="PRINTS" id="PR00120">
    <property type="entry name" value="HATPASE"/>
</dbReference>
<evidence type="ECO:0000256" key="3">
    <source>
        <dbReference type="ARBA" id="ARBA00004326"/>
    </source>
</evidence>
<evidence type="ECO:0000256" key="5">
    <source>
        <dbReference type="ARBA" id="ARBA00004496"/>
    </source>
</evidence>
<keyword evidence="20 27" id="KW-1133">Transmembrane helix</keyword>
<comment type="similarity">
    <text evidence="7">Belongs to the SH2B adapter family.</text>
</comment>
<dbReference type="InterPro" id="IPR011993">
    <property type="entry name" value="PH-like_dom_sf"/>
</dbReference>
<keyword evidence="24" id="KW-0539">Nucleus</keyword>
<dbReference type="Gene3D" id="6.10.140.110">
    <property type="match status" value="1"/>
</dbReference>
<keyword evidence="18" id="KW-0703">Sarcoplasmic reticulum</keyword>
<feature type="compositionally biased region" description="Pro residues" evidence="28">
    <location>
        <begin position="81"/>
        <end position="93"/>
    </location>
</feature>
<dbReference type="Gene3D" id="1.20.1110.10">
    <property type="entry name" value="Calcium-transporting ATPase, transmembrane domain"/>
    <property type="match status" value="1"/>
</dbReference>
<dbReference type="InterPro" id="IPR001757">
    <property type="entry name" value="P_typ_ATPase"/>
</dbReference>
<feature type="region of interest" description="Disordered" evidence="28">
    <location>
        <begin position="535"/>
        <end position="555"/>
    </location>
</feature>
<dbReference type="GO" id="GO:0005524">
    <property type="term" value="F:ATP binding"/>
    <property type="evidence" value="ECO:0007669"/>
    <property type="project" value="UniProtKB-KW"/>
</dbReference>
<dbReference type="Gene3D" id="2.30.29.30">
    <property type="entry name" value="Pleckstrin-homology domain (PH domain)/Phosphotyrosine-binding domain (PTB)"/>
    <property type="match status" value="1"/>
</dbReference>
<dbReference type="SFLD" id="SFLDG00002">
    <property type="entry name" value="C1.7:_P-type_atpase_like"/>
    <property type="match status" value="1"/>
</dbReference>
<comment type="cofactor">
    <cofactor evidence="1">
        <name>Mg(2+)</name>
        <dbReference type="ChEBI" id="CHEBI:18420"/>
    </cofactor>
</comment>
<dbReference type="SUPFAM" id="SSF55550">
    <property type="entry name" value="SH2 domain"/>
    <property type="match status" value="1"/>
</dbReference>
<dbReference type="Proteomes" id="UP000322234">
    <property type="component" value="Unassembled WGS sequence"/>
</dbReference>
<dbReference type="FunFam" id="3.40.1110.10:FF:000003">
    <property type="entry name" value="Calcium-transporting ATPase"/>
    <property type="match status" value="1"/>
</dbReference>
<dbReference type="Pfam" id="PF00017">
    <property type="entry name" value="SH2"/>
    <property type="match status" value="1"/>
</dbReference>
<dbReference type="NCBIfam" id="TIGR01116">
    <property type="entry name" value="ATPase-IIA1_Ca"/>
    <property type="match status" value="1"/>
</dbReference>
<organism evidence="30 31">
    <name type="scientific">Bos mutus</name>
    <name type="common">wild yak</name>
    <dbReference type="NCBI Taxonomy" id="72004"/>
    <lineage>
        <taxon>Eukaryota</taxon>
        <taxon>Metazoa</taxon>
        <taxon>Chordata</taxon>
        <taxon>Craniata</taxon>
        <taxon>Vertebrata</taxon>
        <taxon>Euteleostomi</taxon>
        <taxon>Mammalia</taxon>
        <taxon>Eutheria</taxon>
        <taxon>Laurasiatheria</taxon>
        <taxon>Artiodactyla</taxon>
        <taxon>Ruminantia</taxon>
        <taxon>Pecora</taxon>
        <taxon>Bovidae</taxon>
        <taxon>Bovinae</taxon>
        <taxon>Bos</taxon>
    </lineage>
</organism>
<evidence type="ECO:0000256" key="12">
    <source>
        <dbReference type="ARBA" id="ARBA00022568"/>
    </source>
</evidence>
<evidence type="ECO:0000256" key="15">
    <source>
        <dbReference type="ARBA" id="ARBA00022837"/>
    </source>
</evidence>
<feature type="region of interest" description="Disordered" evidence="28">
    <location>
        <begin position="238"/>
        <end position="290"/>
    </location>
</feature>
<dbReference type="EC" id="7.2.2.10" evidence="27"/>
<evidence type="ECO:0000256" key="27">
    <source>
        <dbReference type="RuleBase" id="RU361146"/>
    </source>
</evidence>
<keyword evidence="8 27" id="KW-0813">Transport</keyword>
<keyword evidence="22 27" id="KW-0406">Ion transport</keyword>
<feature type="domain" description="SH2" evidence="29">
    <location>
        <begin position="594"/>
        <end position="692"/>
    </location>
</feature>
<dbReference type="InterPro" id="IPR036290">
    <property type="entry name" value="Phe_ZIP_sf"/>
</dbReference>
<evidence type="ECO:0000256" key="28">
    <source>
        <dbReference type="SAM" id="MobiDB-lite"/>
    </source>
</evidence>
<dbReference type="SMART" id="SM00233">
    <property type="entry name" value="PH"/>
    <property type="match status" value="1"/>
</dbReference>
<dbReference type="Pfam" id="PF00122">
    <property type="entry name" value="E1-E2_ATPase"/>
    <property type="match status" value="1"/>
</dbReference>
<dbReference type="GO" id="GO:0016887">
    <property type="term" value="F:ATP hydrolysis activity"/>
    <property type="evidence" value="ECO:0007669"/>
    <property type="project" value="InterPro"/>
</dbReference>
<dbReference type="SUPFAM" id="SSF81653">
    <property type="entry name" value="Calcium ATPase, transduction domain A"/>
    <property type="match status" value="1"/>
</dbReference>
<comment type="caution">
    <text evidence="30">The sequence shown here is derived from an EMBL/GenBank/DDBJ whole genome shotgun (WGS) entry which is preliminary data.</text>
</comment>
<dbReference type="PANTHER" id="PTHR42861">
    <property type="entry name" value="CALCIUM-TRANSPORTING ATPASE"/>
    <property type="match status" value="1"/>
</dbReference>
<dbReference type="GO" id="GO:0005388">
    <property type="term" value="F:P-type calcium transporter activity"/>
    <property type="evidence" value="ECO:0007669"/>
    <property type="project" value="UniProtKB-EC"/>
</dbReference>
<keyword evidence="16 27" id="KW-0067">ATP-binding</keyword>
<evidence type="ECO:0000256" key="14">
    <source>
        <dbReference type="ARBA" id="ARBA00022741"/>
    </source>
</evidence>
<dbReference type="EMBL" id="VBQZ03000060">
    <property type="protein sequence ID" value="MXQ89957.1"/>
    <property type="molecule type" value="Genomic_DNA"/>
</dbReference>
<keyword evidence="9" id="KW-0488">Methylation</keyword>
<dbReference type="Gene3D" id="3.40.50.1000">
    <property type="entry name" value="HAD superfamily/HAD-like"/>
    <property type="match status" value="1"/>
</dbReference>
<feature type="compositionally biased region" description="Polar residues" evidence="28">
    <location>
        <begin position="36"/>
        <end position="51"/>
    </location>
</feature>
<dbReference type="SUPFAM" id="SSF109805">
    <property type="entry name" value="Phenylalanine zipper"/>
    <property type="match status" value="1"/>
</dbReference>
<evidence type="ECO:0000256" key="17">
    <source>
        <dbReference type="ARBA" id="ARBA00022842"/>
    </source>
</evidence>
<evidence type="ECO:0000256" key="11">
    <source>
        <dbReference type="ARBA" id="ARBA00022553"/>
    </source>
</evidence>
<evidence type="ECO:0000256" key="9">
    <source>
        <dbReference type="ARBA" id="ARBA00022481"/>
    </source>
</evidence>
<dbReference type="InterPro" id="IPR006068">
    <property type="entry name" value="ATPase_P-typ_cation-transptr_C"/>
</dbReference>
<evidence type="ECO:0000256" key="13">
    <source>
        <dbReference type="ARBA" id="ARBA00022692"/>
    </source>
</evidence>
<evidence type="ECO:0000256" key="25">
    <source>
        <dbReference type="ARBA" id="ARBA00047282"/>
    </source>
</evidence>
<dbReference type="InterPro" id="IPR036412">
    <property type="entry name" value="HAD-like_sf"/>
</dbReference>
<dbReference type="GO" id="GO:0005634">
    <property type="term" value="C:nucleus"/>
    <property type="evidence" value="ECO:0007669"/>
    <property type="project" value="UniProtKB-SubCell"/>
</dbReference>
<comment type="function">
    <text evidence="27">Catalyzes the hydrolysis of ATP coupled with the transport of calcium.</text>
</comment>
<dbReference type="Pfam" id="PF00169">
    <property type="entry name" value="PH"/>
    <property type="match status" value="1"/>
</dbReference>
<dbReference type="FunFam" id="2.70.150.10:FF:000160">
    <property type="entry name" value="Sarcoplasmic/endoplasmic reticulum calcium ATPase 1"/>
    <property type="match status" value="1"/>
</dbReference>
<comment type="caution">
    <text evidence="27">Lacks conserved residue(s) required for the propagation of feature annotation.</text>
</comment>
<feature type="transmembrane region" description="Helical" evidence="27">
    <location>
        <begin position="947"/>
        <end position="967"/>
    </location>
</feature>
<dbReference type="PRINTS" id="PR00401">
    <property type="entry name" value="SH2DOMAIN"/>
</dbReference>
<dbReference type="InterPro" id="IPR023214">
    <property type="entry name" value="HAD_sf"/>
</dbReference>
<comment type="catalytic activity">
    <reaction evidence="25">
        <text>Ca(2+)(in) + ATP + H2O = Ca(2+)(out) + ADP + phosphate + H(+)</text>
        <dbReference type="Rhea" id="RHEA:18105"/>
        <dbReference type="ChEBI" id="CHEBI:15377"/>
        <dbReference type="ChEBI" id="CHEBI:15378"/>
        <dbReference type="ChEBI" id="CHEBI:29108"/>
        <dbReference type="ChEBI" id="CHEBI:30616"/>
        <dbReference type="ChEBI" id="CHEBI:43474"/>
        <dbReference type="ChEBI" id="CHEBI:456216"/>
        <dbReference type="EC" id="7.2.2.10"/>
    </reaction>
    <physiologicalReaction direction="left-to-right" evidence="25">
        <dbReference type="Rhea" id="RHEA:18106"/>
    </physiologicalReaction>
</comment>
<proteinExistence type="inferred from homology"/>
<keyword evidence="13 27" id="KW-0812">Transmembrane</keyword>
<dbReference type="Gene3D" id="3.40.1110.10">
    <property type="entry name" value="Calcium-transporting ATPase, cytoplasmic domain N"/>
    <property type="match status" value="1"/>
</dbReference>
<evidence type="ECO:0000256" key="18">
    <source>
        <dbReference type="ARBA" id="ARBA00022951"/>
    </source>
</evidence>
<dbReference type="SFLD" id="SFLDF00027">
    <property type="entry name" value="p-type_atpase"/>
    <property type="match status" value="1"/>
</dbReference>
<evidence type="ECO:0000313" key="31">
    <source>
        <dbReference type="Proteomes" id="UP000322234"/>
    </source>
</evidence>
<evidence type="ECO:0000256" key="26">
    <source>
        <dbReference type="PROSITE-ProRule" id="PRU00191"/>
    </source>
</evidence>
<feature type="compositionally biased region" description="Low complexity" evidence="28">
    <location>
        <begin position="200"/>
        <end position="214"/>
    </location>
</feature>
<dbReference type="PRINTS" id="PR00119">
    <property type="entry name" value="CATATPASE"/>
</dbReference>
<dbReference type="InterPro" id="IPR018303">
    <property type="entry name" value="ATPase_P-typ_P_site"/>
</dbReference>
<dbReference type="FunFam" id="1.20.1110.10:FF:000065">
    <property type="entry name" value="Sarcoplasmic/endoplasmic reticulum calcium ATPase 1"/>
    <property type="match status" value="2"/>
</dbReference>
<keyword evidence="11" id="KW-0597">Phosphoprotein</keyword>
<feature type="transmembrane region" description="Helical" evidence="27">
    <location>
        <begin position="979"/>
        <end position="1008"/>
    </location>
</feature>
<feature type="transmembrane region" description="Helical" evidence="27">
    <location>
        <begin position="1617"/>
        <end position="1636"/>
    </location>
</feature>
<dbReference type="InterPro" id="IPR023299">
    <property type="entry name" value="ATPase_P-typ_cyto_dom_N"/>
</dbReference>
<dbReference type="InterPro" id="IPR036860">
    <property type="entry name" value="SH2_dom_sf"/>
</dbReference>
<evidence type="ECO:0000256" key="19">
    <source>
        <dbReference type="ARBA" id="ARBA00022967"/>
    </source>
</evidence>
<evidence type="ECO:0000256" key="2">
    <source>
        <dbReference type="ARBA" id="ARBA00004123"/>
    </source>
</evidence>
<protein>
    <recommendedName>
        <fullName evidence="27">Calcium-transporting ATPase</fullName>
        <ecNumber evidence="27">7.2.2.10</ecNumber>
    </recommendedName>
</protein>
<feature type="transmembrane region" description="Helical" evidence="27">
    <location>
        <begin position="1446"/>
        <end position="1467"/>
    </location>
</feature>
<evidence type="ECO:0000256" key="16">
    <source>
        <dbReference type="ARBA" id="ARBA00022840"/>
    </source>
</evidence>
<dbReference type="InterPro" id="IPR000980">
    <property type="entry name" value="SH2"/>
</dbReference>
<dbReference type="FunFam" id="3.40.50.1000:FF:000005">
    <property type="entry name" value="Calcium-transporting ATPase 1"/>
    <property type="match status" value="1"/>
</dbReference>
<evidence type="ECO:0000256" key="21">
    <source>
        <dbReference type="ARBA" id="ARBA00022999"/>
    </source>
</evidence>
<feature type="region of interest" description="Disordered" evidence="28">
    <location>
        <begin position="329"/>
        <end position="354"/>
    </location>
</feature>
<dbReference type="GO" id="GO:0033017">
    <property type="term" value="C:sarcoplasmic reticulum membrane"/>
    <property type="evidence" value="ECO:0007669"/>
    <property type="project" value="UniProtKB-SubCell"/>
</dbReference>
<evidence type="ECO:0000313" key="30">
    <source>
        <dbReference type="EMBL" id="MXQ89957.1"/>
    </source>
</evidence>
<evidence type="ECO:0000256" key="1">
    <source>
        <dbReference type="ARBA" id="ARBA00001946"/>
    </source>
</evidence>
<dbReference type="CDD" id="cd10346">
    <property type="entry name" value="SH2_SH2B_family"/>
    <property type="match status" value="1"/>
</dbReference>
<evidence type="ECO:0000256" key="10">
    <source>
        <dbReference type="ARBA" id="ARBA00022490"/>
    </source>
</evidence>
<feature type="transmembrane region" description="Helical" evidence="27">
    <location>
        <begin position="775"/>
        <end position="794"/>
    </location>
</feature>
<dbReference type="FunFam" id="3.30.505.10:FF:000008">
    <property type="entry name" value="SH2B adapter protein 1 isoform 2"/>
    <property type="match status" value="1"/>
</dbReference>
<evidence type="ECO:0000259" key="29">
    <source>
        <dbReference type="PROSITE" id="PS50001"/>
    </source>
</evidence>
<gene>
    <name evidence="30" type="ORF">E5288_WYG013979</name>
</gene>
<keyword evidence="15 27" id="KW-0106">Calcium</keyword>
<dbReference type="FunFam" id="2.30.29.30:FF:000192">
    <property type="entry name" value="SH2B adapter protein 1 isoform X1"/>
    <property type="match status" value="1"/>
</dbReference>
<evidence type="ECO:0000256" key="23">
    <source>
        <dbReference type="ARBA" id="ARBA00023136"/>
    </source>
</evidence>
<dbReference type="InterPro" id="IPR035057">
    <property type="entry name" value="SH2B1_SH2"/>
</dbReference>
<dbReference type="Gene3D" id="3.30.505.10">
    <property type="entry name" value="SH2 domain"/>
    <property type="match status" value="1"/>
</dbReference>
<dbReference type="InterPro" id="IPR005782">
    <property type="entry name" value="P-type_ATPase_IIA"/>
</dbReference>
<feature type="compositionally biased region" description="Low complexity" evidence="28">
    <location>
        <begin position="485"/>
        <end position="496"/>
    </location>
</feature>
<keyword evidence="10" id="KW-0963">Cytoplasm</keyword>
<feature type="compositionally biased region" description="Gly residues" evidence="28">
    <location>
        <begin position="336"/>
        <end position="352"/>
    </location>
</feature>